<dbReference type="Proteomes" id="UP000422572">
    <property type="component" value="Chromosome"/>
</dbReference>
<dbReference type="RefSeq" id="WP_156690876.1">
    <property type="nucleotide sequence ID" value="NZ_CP034279.1"/>
</dbReference>
<reference evidence="1 2" key="1">
    <citation type="submission" date="2018-12" db="EMBL/GenBank/DDBJ databases">
        <title>Complete genome sequence of Streptomyces ficellus NRRL8067, the producer of ficellomycin, feldamycin and nojirimycin.</title>
        <authorList>
            <person name="Zhang H."/>
            <person name="Yue R."/>
            <person name="Liu Y."/>
            <person name="Li M."/>
            <person name="Mu H."/>
            <person name="Zhang J."/>
        </authorList>
    </citation>
    <scope>NUCLEOTIDE SEQUENCE [LARGE SCALE GENOMIC DNA]</scope>
    <source>
        <strain evidence="1 2">NRRL 8067</strain>
    </source>
</reference>
<organism evidence="1 2">
    <name type="scientific">Streptomyces ficellus</name>
    <dbReference type="NCBI Taxonomy" id="1977088"/>
    <lineage>
        <taxon>Bacteria</taxon>
        <taxon>Bacillati</taxon>
        <taxon>Actinomycetota</taxon>
        <taxon>Actinomycetes</taxon>
        <taxon>Kitasatosporales</taxon>
        <taxon>Streptomycetaceae</taxon>
        <taxon>Streptomyces</taxon>
    </lineage>
</organism>
<dbReference type="AlphaFoldDB" id="A0A6I6F365"/>
<protein>
    <recommendedName>
        <fullName evidence="3">Proteophosphoglycan 5</fullName>
    </recommendedName>
</protein>
<keyword evidence="2" id="KW-1185">Reference proteome</keyword>
<proteinExistence type="predicted"/>
<dbReference type="EMBL" id="CP034279">
    <property type="protein sequence ID" value="QGV77054.1"/>
    <property type="molecule type" value="Genomic_DNA"/>
</dbReference>
<accession>A0A6I6F365</accession>
<evidence type="ECO:0008006" key="3">
    <source>
        <dbReference type="Google" id="ProtNLM"/>
    </source>
</evidence>
<dbReference type="KEGG" id="sfic:EIZ62_01375"/>
<evidence type="ECO:0000313" key="2">
    <source>
        <dbReference type="Proteomes" id="UP000422572"/>
    </source>
</evidence>
<name>A0A6I6F365_9ACTN</name>
<sequence length="232" mass="25358">MAIHRPGRPEDLPPGEELWARWALLAAVEATTEEERRPSGHRTGRWIDDEGLHYDDSGCTWWTMSRMGEGRFVLYGEDESSGVKWYEPPIDMLAGGPDWLPYGELRDRLKGYELGCVYWYDNGTWARAPYPGDLGDDGLDCGISGFADRDHVLGELSDRVDDSGGDCVDDSGGGLDADALLAAAEAHRLAPASLLERLRPVYEDEPLDLPAVARALALAGITGREPNEGAAT</sequence>
<dbReference type="OrthoDB" id="4507101at2"/>
<gene>
    <name evidence="1" type="ORF">EIZ62_01375</name>
</gene>
<evidence type="ECO:0000313" key="1">
    <source>
        <dbReference type="EMBL" id="QGV77054.1"/>
    </source>
</evidence>